<dbReference type="EC" id="6.1.1.22" evidence="2 8"/>
<evidence type="ECO:0000256" key="8">
    <source>
        <dbReference type="NCBIfam" id="TIGR00457"/>
    </source>
</evidence>
<dbReference type="PANTHER" id="PTHR22594">
    <property type="entry name" value="ASPARTYL/LYSYL-TRNA SYNTHETASE"/>
    <property type="match status" value="1"/>
</dbReference>
<dbReference type="SUPFAM" id="SSF55681">
    <property type="entry name" value="Class II aaRS and biotin synthetases"/>
    <property type="match status" value="1"/>
</dbReference>
<dbReference type="PANTHER" id="PTHR22594:SF34">
    <property type="entry name" value="ASPARAGINE--TRNA LIGASE, MITOCHONDRIAL-RELATED"/>
    <property type="match status" value="1"/>
</dbReference>
<keyword evidence="5" id="KW-0067">ATP-binding</keyword>
<dbReference type="InterPro" id="IPR012340">
    <property type="entry name" value="NA-bd_OB-fold"/>
</dbReference>
<dbReference type="GO" id="GO:0004816">
    <property type="term" value="F:asparagine-tRNA ligase activity"/>
    <property type="evidence" value="ECO:0007669"/>
    <property type="project" value="UniProtKB-UniRule"/>
</dbReference>
<dbReference type="Pfam" id="PF01336">
    <property type="entry name" value="tRNA_anti-codon"/>
    <property type="match status" value="1"/>
</dbReference>
<reference evidence="10" key="1">
    <citation type="journal article" date="2015" name="Appl. Environ. Microbiol.">
        <title>Nanoarchaeota, Their Sulfolobales Host, and Nanoarchaeota Virus Distribution across Yellowstone National Park Hot Springs.</title>
        <authorList>
            <person name="Munson-McGee J.H."/>
            <person name="Field E.K."/>
            <person name="Bateson M."/>
            <person name="Rooney C."/>
            <person name="Stepanauskas R."/>
            <person name="Young M.J."/>
        </authorList>
    </citation>
    <scope>NUCLEOTIDE SEQUENCE</scope>
    <source>
        <strain evidence="10">SCGC AB-777_F03</strain>
    </source>
</reference>
<dbReference type="NCBIfam" id="NF003037">
    <property type="entry name" value="PRK03932.1"/>
    <property type="match status" value="1"/>
</dbReference>
<evidence type="ECO:0000256" key="2">
    <source>
        <dbReference type="ARBA" id="ARBA00012816"/>
    </source>
</evidence>
<evidence type="ECO:0000256" key="5">
    <source>
        <dbReference type="ARBA" id="ARBA00022840"/>
    </source>
</evidence>
<dbReference type="SUPFAM" id="SSF50249">
    <property type="entry name" value="Nucleic acid-binding proteins"/>
    <property type="match status" value="1"/>
</dbReference>
<comment type="caution">
    <text evidence="10">The sequence shown here is derived from an EMBL/GenBank/DDBJ whole genome shotgun (WGS) entry which is preliminary data.</text>
</comment>
<name>A0AAE3JHK9_NANST</name>
<evidence type="ECO:0000313" key="11">
    <source>
        <dbReference type="Proteomes" id="UP000245509"/>
    </source>
</evidence>
<sequence>MSEFMMKTVFIKDILKDDFLGKEVSIKGWVYRMRDMKDKVFFVIRDSTGIIQAVVKKESVDQKTWEDATKFQIEGSLEVKGILRKDERAPGGYEIEVKEIKVYDYGKPFPLKGDEDVDTIQKYRHLWIRTRWFTDVLKIKHSLIVNLREWFIKDGWYEVTPAILVGNAAENTTTLFEVKYFEDKAYLSQSAQLYLEALIFSLEKVYSLTPSFRAELSRTKRHLHEYWHFEIEAAWYHMEDIIKVMEESVKYSIEKTIEERKSEFEELKSVTGRDISELKQFVEKPWKIITYKDAIKKLQDLGVNIKYGDDFGADEERLLTEQFDVPVFVTYYPREVKAFYMYEVGDGTVKNFDLLAPEGYGEIIGGSEREWRYDILHKKIEEWGLDKFKVKVGNEEISAYEWYEDLRKYGSVPHSGMGLGIERFLRWVCKLDHIRDTQPFPRLRGAWLYP</sequence>
<dbReference type="AlphaFoldDB" id="A0AAE3JHK9"/>
<keyword evidence="6" id="KW-0648">Protein biosynthesis</keyword>
<dbReference type="GO" id="GO:0005524">
    <property type="term" value="F:ATP binding"/>
    <property type="evidence" value="ECO:0007669"/>
    <property type="project" value="UniProtKB-KW"/>
</dbReference>
<dbReference type="InterPro" id="IPR045864">
    <property type="entry name" value="aa-tRNA-synth_II/BPL/LPL"/>
</dbReference>
<dbReference type="NCBIfam" id="TIGR00457">
    <property type="entry name" value="asnS"/>
    <property type="match status" value="1"/>
</dbReference>
<keyword evidence="7" id="KW-0030">Aminoacyl-tRNA synthetase</keyword>
<dbReference type="Gene3D" id="2.40.50.140">
    <property type="entry name" value="Nucleic acid-binding proteins"/>
    <property type="match status" value="1"/>
</dbReference>
<dbReference type="InterPro" id="IPR002312">
    <property type="entry name" value="Asp/Asn-tRNA-synth_IIb"/>
</dbReference>
<dbReference type="Pfam" id="PF00152">
    <property type="entry name" value="tRNA-synt_2"/>
    <property type="match status" value="1"/>
</dbReference>
<proteinExistence type="inferred from homology"/>
<dbReference type="InterPro" id="IPR004364">
    <property type="entry name" value="Aa-tRNA-synt_II"/>
</dbReference>
<evidence type="ECO:0000256" key="7">
    <source>
        <dbReference type="ARBA" id="ARBA00023146"/>
    </source>
</evidence>
<dbReference type="Gene3D" id="3.30.930.10">
    <property type="entry name" value="Bira Bifunctional Protein, Domain 2"/>
    <property type="match status" value="1"/>
</dbReference>
<dbReference type="GO" id="GO:0003676">
    <property type="term" value="F:nucleic acid binding"/>
    <property type="evidence" value="ECO:0007669"/>
    <property type="project" value="InterPro"/>
</dbReference>
<evidence type="ECO:0000259" key="9">
    <source>
        <dbReference type="PROSITE" id="PS50862"/>
    </source>
</evidence>
<evidence type="ECO:0000256" key="6">
    <source>
        <dbReference type="ARBA" id="ARBA00022917"/>
    </source>
</evidence>
<keyword evidence="4" id="KW-0547">Nucleotide-binding</keyword>
<dbReference type="InterPro" id="IPR006195">
    <property type="entry name" value="aa-tRNA-synth_II"/>
</dbReference>
<feature type="domain" description="Aminoacyl-transfer RNA synthetases class-II family profile" evidence="9">
    <location>
        <begin position="137"/>
        <end position="450"/>
    </location>
</feature>
<dbReference type="InterPro" id="IPR004522">
    <property type="entry name" value="Asn-tRNA-ligase"/>
</dbReference>
<evidence type="ECO:0000313" key="10">
    <source>
        <dbReference type="EMBL" id="MCC5447297.1"/>
    </source>
</evidence>
<dbReference type="InterPro" id="IPR004365">
    <property type="entry name" value="NA-bd_OB_tRNA"/>
</dbReference>
<evidence type="ECO:0000256" key="1">
    <source>
        <dbReference type="ARBA" id="ARBA00008226"/>
    </source>
</evidence>
<keyword evidence="3 10" id="KW-0436">Ligase</keyword>
<protein>
    <recommendedName>
        <fullName evidence="2 8">Asparagine--tRNA ligase</fullName>
        <ecNumber evidence="2 8">6.1.1.22</ecNumber>
    </recommendedName>
</protein>
<reference evidence="10" key="2">
    <citation type="submission" date="2017-05" db="EMBL/GenBank/DDBJ databases">
        <authorList>
            <person name="Munson-Mcgee J.H."/>
        </authorList>
    </citation>
    <scope>NUCLEOTIDE SEQUENCE</scope>
    <source>
        <strain evidence="10">SCGC AB-777_F03</strain>
    </source>
</reference>
<dbReference type="Proteomes" id="UP000245509">
    <property type="component" value="Unassembled WGS sequence"/>
</dbReference>
<organism evidence="10 11">
    <name type="scientific">Nanobsidianus stetteri</name>
    <dbReference type="NCBI Taxonomy" id="1294122"/>
    <lineage>
        <taxon>Archaea</taxon>
        <taxon>Nanobdellota</taxon>
        <taxon>Candidatus Nanoarchaeia</taxon>
        <taxon>Nanoarchaeales</taxon>
        <taxon>Nanopusillaceae</taxon>
        <taxon>Candidatus Nanobsidianus</taxon>
    </lineage>
</organism>
<gene>
    <name evidence="10" type="primary">asnS</name>
    <name evidence="10" type="ORF">DDW03_002685</name>
</gene>
<evidence type="ECO:0000256" key="3">
    <source>
        <dbReference type="ARBA" id="ARBA00022598"/>
    </source>
</evidence>
<dbReference type="PROSITE" id="PS50862">
    <property type="entry name" value="AA_TRNA_LIGASE_II"/>
    <property type="match status" value="1"/>
</dbReference>
<dbReference type="PRINTS" id="PR01042">
    <property type="entry name" value="TRNASYNTHASP"/>
</dbReference>
<evidence type="ECO:0000256" key="4">
    <source>
        <dbReference type="ARBA" id="ARBA00022741"/>
    </source>
</evidence>
<reference evidence="10" key="3">
    <citation type="submission" date="2021-11" db="EMBL/GenBank/DDBJ databases">
        <authorList>
            <person name="Munson-Mcgee J."/>
            <person name="Field E."/>
            <person name="Bateson M."/>
            <person name="Rooney C."/>
            <person name="Stepanauskas R."/>
            <person name="Young M."/>
        </authorList>
    </citation>
    <scope>NUCLEOTIDE SEQUENCE</scope>
    <source>
        <strain evidence="10">SCGC AB-777_F03</strain>
    </source>
</reference>
<dbReference type="EMBL" id="QEFP02000019">
    <property type="protein sequence ID" value="MCC5447297.1"/>
    <property type="molecule type" value="Genomic_DNA"/>
</dbReference>
<comment type="similarity">
    <text evidence="1">Belongs to the class-II aminoacyl-tRNA synthetase family.</text>
</comment>
<accession>A0AAE3JHK9</accession>
<dbReference type="GO" id="GO:0006421">
    <property type="term" value="P:asparaginyl-tRNA aminoacylation"/>
    <property type="evidence" value="ECO:0007669"/>
    <property type="project" value="UniProtKB-UniRule"/>
</dbReference>